<accession>A0A1P8UG37</accession>
<feature type="domain" description="Tryptophan synthase beta chain-like PALP" evidence="3">
    <location>
        <begin position="42"/>
        <end position="359"/>
    </location>
</feature>
<dbReference type="GO" id="GO:0016829">
    <property type="term" value="F:lyase activity"/>
    <property type="evidence" value="ECO:0007669"/>
    <property type="project" value="UniProtKB-KW"/>
</dbReference>
<organism evidence="4 5">
    <name type="scientific">Acidihalobacter ferrooxydans</name>
    <dbReference type="NCBI Taxonomy" id="1765967"/>
    <lineage>
        <taxon>Bacteria</taxon>
        <taxon>Pseudomonadati</taxon>
        <taxon>Pseudomonadota</taxon>
        <taxon>Gammaproteobacteria</taxon>
        <taxon>Chromatiales</taxon>
        <taxon>Ectothiorhodospiraceae</taxon>
        <taxon>Acidihalobacter</taxon>
    </lineage>
</organism>
<name>A0A1P8UG37_9GAMM</name>
<sequence>MYLLSNPLRLKGLAASAGLAQGAVVADPCAAQALFSRCPRAARTPLRELPQLAKHFAVGELWVKDESERLGLGSFKALGAAHAIAREAAQRVEAAGGESDADVWREALAGEVLVCASAGNHGLSVAAGARIFGARAVVYLSRAVPEAFAERLRARGAQVCRAGDTYEDSMAAAAADAQRYGWTLLSDTTWPGYVEWPQRVMEGYLILGAEALEQLPAPATHVFVQAGVGGFAAAMTALLRAHWGDAPRIVVVEPASAPALLESVRAGRAERTAGPTSVMGRMDCKEPSHLALAELAREADAFVTLTDAESLETVAAIAQCGLVTTPSGAAGISALHHADAAARAALGLDRDSRVLAFMTEGPEDAT</sequence>
<dbReference type="Pfam" id="PF00291">
    <property type="entry name" value="PALP"/>
    <property type="match status" value="1"/>
</dbReference>
<proteinExistence type="predicted"/>
<dbReference type="STRING" id="1765967.BW247_06480"/>
<evidence type="ECO:0000256" key="2">
    <source>
        <dbReference type="ARBA" id="ARBA00022898"/>
    </source>
</evidence>
<dbReference type="PANTHER" id="PTHR42937:SF1">
    <property type="entry name" value="DIAMINOPROPIONATE AMMONIA-LYASE"/>
    <property type="match status" value="1"/>
</dbReference>
<dbReference type="InterPro" id="IPR001926">
    <property type="entry name" value="TrpB-like_PALP"/>
</dbReference>
<dbReference type="EMBL" id="CP019434">
    <property type="protein sequence ID" value="APZ42780.1"/>
    <property type="molecule type" value="Genomic_DNA"/>
</dbReference>
<dbReference type="InterPro" id="IPR036052">
    <property type="entry name" value="TrpB-like_PALP_sf"/>
</dbReference>
<dbReference type="RefSeq" id="WP_076836429.1">
    <property type="nucleotide sequence ID" value="NZ_CP019434.1"/>
</dbReference>
<dbReference type="Gene3D" id="3.40.50.1100">
    <property type="match status" value="2"/>
</dbReference>
<dbReference type="PANTHER" id="PTHR42937">
    <property type="match status" value="1"/>
</dbReference>
<evidence type="ECO:0000313" key="5">
    <source>
        <dbReference type="Proteomes" id="UP000243807"/>
    </source>
</evidence>
<dbReference type="AlphaFoldDB" id="A0A1P8UG37"/>
<evidence type="ECO:0000256" key="1">
    <source>
        <dbReference type="ARBA" id="ARBA00001933"/>
    </source>
</evidence>
<keyword evidence="2" id="KW-0663">Pyridoxal phosphate</keyword>
<dbReference type="Proteomes" id="UP000243807">
    <property type="component" value="Chromosome"/>
</dbReference>
<protein>
    <submittedName>
        <fullName evidence="4">Diaminopropionate ammonia-lyase</fullName>
    </submittedName>
</protein>
<evidence type="ECO:0000313" key="4">
    <source>
        <dbReference type="EMBL" id="APZ42780.1"/>
    </source>
</evidence>
<dbReference type="KEGG" id="afy:BW247_06480"/>
<keyword evidence="5" id="KW-1185">Reference proteome</keyword>
<evidence type="ECO:0000259" key="3">
    <source>
        <dbReference type="Pfam" id="PF00291"/>
    </source>
</evidence>
<gene>
    <name evidence="4" type="ORF">BW247_06480</name>
</gene>
<dbReference type="NCBIfam" id="NF006058">
    <property type="entry name" value="PRK08206.1"/>
    <property type="match status" value="1"/>
</dbReference>
<dbReference type="SUPFAM" id="SSF53686">
    <property type="entry name" value="Tryptophan synthase beta subunit-like PLP-dependent enzymes"/>
    <property type="match status" value="1"/>
</dbReference>
<keyword evidence="4" id="KW-0456">Lyase</keyword>
<reference evidence="4 5" key="1">
    <citation type="submission" date="2017-01" db="EMBL/GenBank/DDBJ databases">
        <title>Draft sequence of Acidihalobacter ferrooxidans strain DSM 14175 (strain V8).</title>
        <authorList>
            <person name="Khaleque H.N."/>
            <person name="Ramsay J.P."/>
            <person name="Murphy R.J.T."/>
            <person name="Kaksonen A.H."/>
            <person name="Boxall N.J."/>
            <person name="Watkin E.L.J."/>
        </authorList>
    </citation>
    <scope>NUCLEOTIDE SEQUENCE [LARGE SCALE GENOMIC DNA]</scope>
    <source>
        <strain evidence="4 5">V8</strain>
    </source>
</reference>
<dbReference type="OrthoDB" id="34584at2"/>
<comment type="cofactor">
    <cofactor evidence="1">
        <name>pyridoxal 5'-phosphate</name>
        <dbReference type="ChEBI" id="CHEBI:597326"/>
    </cofactor>
</comment>